<dbReference type="InterPro" id="IPR000515">
    <property type="entry name" value="MetI-like"/>
</dbReference>
<dbReference type="InterPro" id="IPR035906">
    <property type="entry name" value="MetI-like_sf"/>
</dbReference>
<evidence type="ECO:0000256" key="2">
    <source>
        <dbReference type="ARBA" id="ARBA00022448"/>
    </source>
</evidence>
<comment type="subcellular location">
    <subcellularLocation>
        <location evidence="1 8">Cell membrane</location>
        <topology evidence="1 8">Multi-pass membrane protein</topology>
    </subcellularLocation>
</comment>
<evidence type="ECO:0000313" key="10">
    <source>
        <dbReference type="EMBL" id="TDG68750.1"/>
    </source>
</evidence>
<feature type="domain" description="ABC transmembrane type-1" evidence="9">
    <location>
        <begin position="23"/>
        <end position="212"/>
    </location>
</feature>
<feature type="transmembrane region" description="Helical" evidence="8">
    <location>
        <begin position="20"/>
        <end position="46"/>
    </location>
</feature>
<dbReference type="AlphaFoldDB" id="A0A4R5N9F0"/>
<comment type="caution">
    <text evidence="10">The sequence shown here is derived from an EMBL/GenBank/DDBJ whole genome shotgun (WGS) entry which is preliminary data.</text>
</comment>
<dbReference type="Pfam" id="PF00528">
    <property type="entry name" value="BPD_transp_1"/>
    <property type="match status" value="1"/>
</dbReference>
<dbReference type="EMBL" id="PUFI01000009">
    <property type="protein sequence ID" value="TDG68750.1"/>
    <property type="molecule type" value="Genomic_DNA"/>
</dbReference>
<evidence type="ECO:0000256" key="8">
    <source>
        <dbReference type="RuleBase" id="RU363032"/>
    </source>
</evidence>
<organism evidence="10 11">
    <name type="scientific">Leuconostoc fallax</name>
    <dbReference type="NCBI Taxonomy" id="1251"/>
    <lineage>
        <taxon>Bacteria</taxon>
        <taxon>Bacillati</taxon>
        <taxon>Bacillota</taxon>
        <taxon>Bacilli</taxon>
        <taxon>Lactobacillales</taxon>
        <taxon>Lactobacillaceae</taxon>
        <taxon>Leuconostoc</taxon>
    </lineage>
</organism>
<dbReference type="PANTHER" id="PTHR30614">
    <property type="entry name" value="MEMBRANE COMPONENT OF AMINO ACID ABC TRANSPORTER"/>
    <property type="match status" value="1"/>
</dbReference>
<keyword evidence="4 8" id="KW-0812">Transmembrane</keyword>
<proteinExistence type="inferred from homology"/>
<dbReference type="STRING" id="907931.GCA_000165675_01280"/>
<sequence>MIILSSMFSAFSADNLKYLLGGLGITILVSVVSIVLSFVIGSILGVIRYEKIPYFSRFVGLIIDIVRNLPLLLIIFFTYFALPRFGVHLSILTSAIIAMTAFESMMVAEIIRGGLKSIDFGQTEGARSTGMSNAQTMWHIILPQAYKTMIPPLISQFISLVKDTSLATAIVLPELMYRAQIVYGQDNTYMVPILLLIAAMYFVVNYGLSLLAKWFDSKLA</sequence>
<protein>
    <recommendedName>
        <fullName evidence="9">ABC transmembrane type-1 domain-containing protein</fullName>
    </recommendedName>
</protein>
<dbReference type="GO" id="GO:0006865">
    <property type="term" value="P:amino acid transport"/>
    <property type="evidence" value="ECO:0007669"/>
    <property type="project" value="UniProtKB-KW"/>
</dbReference>
<feature type="transmembrane region" description="Helical" evidence="8">
    <location>
        <begin position="87"/>
        <end position="108"/>
    </location>
</feature>
<gene>
    <name evidence="10" type="ORF">C5L23_000669</name>
</gene>
<accession>A0A4R5N9F0</accession>
<dbReference type="PROSITE" id="PS50928">
    <property type="entry name" value="ABC_TM1"/>
    <property type="match status" value="1"/>
</dbReference>
<keyword evidence="6 8" id="KW-1133">Transmembrane helix</keyword>
<keyword evidence="11" id="KW-1185">Reference proteome</keyword>
<keyword evidence="5" id="KW-0029">Amino-acid transport</keyword>
<keyword evidence="7 8" id="KW-0472">Membrane</keyword>
<dbReference type="CDD" id="cd06261">
    <property type="entry name" value="TM_PBP2"/>
    <property type="match status" value="1"/>
</dbReference>
<dbReference type="Gene3D" id="1.10.3720.10">
    <property type="entry name" value="MetI-like"/>
    <property type="match status" value="1"/>
</dbReference>
<dbReference type="PANTHER" id="PTHR30614:SF41">
    <property type="entry name" value="INNER MEMBRANE AMINO-ACID ABC TRANSPORTER PERMEASE PROTEIN YHDY"/>
    <property type="match status" value="1"/>
</dbReference>
<feature type="transmembrane region" description="Helical" evidence="8">
    <location>
        <begin position="189"/>
        <end position="212"/>
    </location>
</feature>
<evidence type="ECO:0000256" key="5">
    <source>
        <dbReference type="ARBA" id="ARBA00022970"/>
    </source>
</evidence>
<evidence type="ECO:0000313" key="11">
    <source>
        <dbReference type="Proteomes" id="UP000295681"/>
    </source>
</evidence>
<evidence type="ECO:0000256" key="3">
    <source>
        <dbReference type="ARBA" id="ARBA00022475"/>
    </source>
</evidence>
<dbReference type="GO" id="GO:0022857">
    <property type="term" value="F:transmembrane transporter activity"/>
    <property type="evidence" value="ECO:0007669"/>
    <property type="project" value="InterPro"/>
</dbReference>
<dbReference type="InterPro" id="IPR010065">
    <property type="entry name" value="AA_ABC_transptr_permease_3TM"/>
</dbReference>
<evidence type="ECO:0000256" key="7">
    <source>
        <dbReference type="ARBA" id="ARBA00023136"/>
    </source>
</evidence>
<dbReference type="NCBIfam" id="TIGR01726">
    <property type="entry name" value="HEQRo_perm_3TM"/>
    <property type="match status" value="1"/>
</dbReference>
<reference evidence="10 11" key="1">
    <citation type="journal article" date="2019" name="Appl. Microbiol. Biotechnol.">
        <title>Uncovering carbohydrate metabolism through a genotype-phenotype association study of 56 lactic acid bacteria genomes.</title>
        <authorList>
            <person name="Buron-Moles G."/>
            <person name="Chailyan A."/>
            <person name="Dolejs I."/>
            <person name="Forster J."/>
            <person name="Miks M.H."/>
        </authorList>
    </citation>
    <scope>NUCLEOTIDE SEQUENCE [LARGE SCALE GENOMIC DNA]</scope>
    <source>
        <strain evidence="10 11">ATCC 700006</strain>
    </source>
</reference>
<comment type="similarity">
    <text evidence="8">Belongs to the binding-protein-dependent transport system permease family.</text>
</comment>
<keyword evidence="2 8" id="KW-0813">Transport</keyword>
<feature type="transmembrane region" description="Helical" evidence="8">
    <location>
        <begin position="58"/>
        <end position="81"/>
    </location>
</feature>
<evidence type="ECO:0000256" key="6">
    <source>
        <dbReference type="ARBA" id="ARBA00022989"/>
    </source>
</evidence>
<dbReference type="InterPro" id="IPR043429">
    <property type="entry name" value="ArtM/GltK/GlnP/TcyL/YhdX-like"/>
</dbReference>
<name>A0A4R5N9F0_9LACO</name>
<dbReference type="GO" id="GO:0043190">
    <property type="term" value="C:ATP-binding cassette (ABC) transporter complex"/>
    <property type="evidence" value="ECO:0007669"/>
    <property type="project" value="InterPro"/>
</dbReference>
<dbReference type="SUPFAM" id="SSF161098">
    <property type="entry name" value="MetI-like"/>
    <property type="match status" value="1"/>
</dbReference>
<evidence type="ECO:0000259" key="9">
    <source>
        <dbReference type="PROSITE" id="PS50928"/>
    </source>
</evidence>
<evidence type="ECO:0000256" key="1">
    <source>
        <dbReference type="ARBA" id="ARBA00004651"/>
    </source>
</evidence>
<dbReference type="FunFam" id="1.10.3720.10:FF:000033">
    <property type="entry name" value="Polar amino acid ABC transporter permease"/>
    <property type="match status" value="1"/>
</dbReference>
<dbReference type="Proteomes" id="UP000295681">
    <property type="component" value="Unassembled WGS sequence"/>
</dbReference>
<evidence type="ECO:0000256" key="4">
    <source>
        <dbReference type="ARBA" id="ARBA00022692"/>
    </source>
</evidence>
<keyword evidence="3" id="KW-1003">Cell membrane</keyword>